<dbReference type="Proteomes" id="UP000243459">
    <property type="component" value="Chromosome 3"/>
</dbReference>
<proteinExistence type="predicted"/>
<dbReference type="Gramene" id="ONK76324">
    <property type="protein sequence ID" value="ONK76324"/>
    <property type="gene ID" value="A4U43_C03F26400"/>
</dbReference>
<sequence>MREDSSEVEAERKELEEAIKNARERERRTLLLAVRLCIGGWSEMLYNLPPNLQSPNLAGNAFGQGISYSIWLMVSLKYL</sequence>
<keyword evidence="1" id="KW-0175">Coiled coil</keyword>
<protein>
    <submittedName>
        <fullName evidence="2">Uncharacterized protein</fullName>
    </submittedName>
</protein>
<name>A0A5P1FE30_ASPOF</name>
<organism evidence="2 3">
    <name type="scientific">Asparagus officinalis</name>
    <name type="common">Garden asparagus</name>
    <dbReference type="NCBI Taxonomy" id="4686"/>
    <lineage>
        <taxon>Eukaryota</taxon>
        <taxon>Viridiplantae</taxon>
        <taxon>Streptophyta</taxon>
        <taxon>Embryophyta</taxon>
        <taxon>Tracheophyta</taxon>
        <taxon>Spermatophyta</taxon>
        <taxon>Magnoliopsida</taxon>
        <taxon>Liliopsida</taxon>
        <taxon>Asparagales</taxon>
        <taxon>Asparagaceae</taxon>
        <taxon>Asparagoideae</taxon>
        <taxon>Asparagus</taxon>
    </lineage>
</organism>
<dbReference type="AlphaFoldDB" id="A0A5P1FE30"/>
<gene>
    <name evidence="2" type="ORF">A4U43_C03F26400</name>
</gene>
<evidence type="ECO:0000256" key="1">
    <source>
        <dbReference type="SAM" id="Coils"/>
    </source>
</evidence>
<accession>A0A5P1FE30</accession>
<evidence type="ECO:0000313" key="3">
    <source>
        <dbReference type="Proteomes" id="UP000243459"/>
    </source>
</evidence>
<keyword evidence="3" id="KW-1185">Reference proteome</keyword>
<evidence type="ECO:0000313" key="2">
    <source>
        <dbReference type="EMBL" id="ONK76324.1"/>
    </source>
</evidence>
<dbReference type="EMBL" id="CM007383">
    <property type="protein sequence ID" value="ONK76324.1"/>
    <property type="molecule type" value="Genomic_DNA"/>
</dbReference>
<reference evidence="3" key="1">
    <citation type="journal article" date="2017" name="Nat. Commun.">
        <title>The asparagus genome sheds light on the origin and evolution of a young Y chromosome.</title>
        <authorList>
            <person name="Harkess A."/>
            <person name="Zhou J."/>
            <person name="Xu C."/>
            <person name="Bowers J.E."/>
            <person name="Van der Hulst R."/>
            <person name="Ayyampalayam S."/>
            <person name="Mercati F."/>
            <person name="Riccardi P."/>
            <person name="McKain M.R."/>
            <person name="Kakrana A."/>
            <person name="Tang H."/>
            <person name="Ray J."/>
            <person name="Groenendijk J."/>
            <person name="Arikit S."/>
            <person name="Mathioni S.M."/>
            <person name="Nakano M."/>
            <person name="Shan H."/>
            <person name="Telgmann-Rauber A."/>
            <person name="Kanno A."/>
            <person name="Yue Z."/>
            <person name="Chen H."/>
            <person name="Li W."/>
            <person name="Chen Y."/>
            <person name="Xu X."/>
            <person name="Zhang Y."/>
            <person name="Luo S."/>
            <person name="Chen H."/>
            <person name="Gao J."/>
            <person name="Mao Z."/>
            <person name="Pires J.C."/>
            <person name="Luo M."/>
            <person name="Kudrna D."/>
            <person name="Wing R.A."/>
            <person name="Meyers B.C."/>
            <person name="Yi K."/>
            <person name="Kong H."/>
            <person name="Lavrijsen P."/>
            <person name="Sunseri F."/>
            <person name="Falavigna A."/>
            <person name="Ye Y."/>
            <person name="Leebens-Mack J.H."/>
            <person name="Chen G."/>
        </authorList>
    </citation>
    <scope>NUCLEOTIDE SEQUENCE [LARGE SCALE GENOMIC DNA]</scope>
    <source>
        <strain evidence="3">cv. DH0086</strain>
    </source>
</reference>
<feature type="coiled-coil region" evidence="1">
    <location>
        <begin position="1"/>
        <end position="32"/>
    </location>
</feature>